<keyword evidence="1" id="KW-0472">Membrane</keyword>
<keyword evidence="1" id="KW-1133">Transmembrane helix</keyword>
<proteinExistence type="predicted"/>
<reference evidence="2" key="1">
    <citation type="submission" date="2023-07" db="EMBL/GenBank/DDBJ databases">
        <title>draft genome sequence of fig (Ficus carica).</title>
        <authorList>
            <person name="Takahashi T."/>
            <person name="Nishimura K."/>
        </authorList>
    </citation>
    <scope>NUCLEOTIDE SEQUENCE</scope>
</reference>
<dbReference type="EMBL" id="BTGU01000022">
    <property type="protein sequence ID" value="GMN46090.1"/>
    <property type="molecule type" value="Genomic_DNA"/>
</dbReference>
<evidence type="ECO:0000313" key="3">
    <source>
        <dbReference type="Proteomes" id="UP001187192"/>
    </source>
</evidence>
<feature type="transmembrane region" description="Helical" evidence="1">
    <location>
        <begin position="73"/>
        <end position="91"/>
    </location>
</feature>
<feature type="transmembrane region" description="Helical" evidence="1">
    <location>
        <begin position="34"/>
        <end position="53"/>
    </location>
</feature>
<keyword evidence="1" id="KW-0812">Transmembrane</keyword>
<gene>
    <name evidence="2" type="ORF">TIFTF001_015279</name>
</gene>
<organism evidence="2 3">
    <name type="scientific">Ficus carica</name>
    <name type="common">Common fig</name>
    <dbReference type="NCBI Taxonomy" id="3494"/>
    <lineage>
        <taxon>Eukaryota</taxon>
        <taxon>Viridiplantae</taxon>
        <taxon>Streptophyta</taxon>
        <taxon>Embryophyta</taxon>
        <taxon>Tracheophyta</taxon>
        <taxon>Spermatophyta</taxon>
        <taxon>Magnoliopsida</taxon>
        <taxon>eudicotyledons</taxon>
        <taxon>Gunneridae</taxon>
        <taxon>Pentapetalae</taxon>
        <taxon>rosids</taxon>
        <taxon>fabids</taxon>
        <taxon>Rosales</taxon>
        <taxon>Moraceae</taxon>
        <taxon>Ficeae</taxon>
        <taxon>Ficus</taxon>
    </lineage>
</organism>
<feature type="transmembrane region" description="Helical" evidence="1">
    <location>
        <begin position="6"/>
        <end position="27"/>
    </location>
</feature>
<dbReference type="AlphaFoldDB" id="A0AA88D6E3"/>
<dbReference type="Gramene" id="FCD_00024259-RA">
    <property type="protein sequence ID" value="FCD_00024259-RA:cds"/>
    <property type="gene ID" value="FCD_00024259"/>
</dbReference>
<keyword evidence="3" id="KW-1185">Reference proteome</keyword>
<dbReference type="Proteomes" id="UP001187192">
    <property type="component" value="Unassembled WGS sequence"/>
</dbReference>
<accession>A0AA88D6E3</accession>
<evidence type="ECO:0000313" key="2">
    <source>
        <dbReference type="EMBL" id="GMN46090.1"/>
    </source>
</evidence>
<protein>
    <recommendedName>
        <fullName evidence="4">Endoplasmic reticulum transmembrane protein</fullName>
    </recommendedName>
</protein>
<evidence type="ECO:0000256" key="1">
    <source>
        <dbReference type="SAM" id="Phobius"/>
    </source>
</evidence>
<comment type="caution">
    <text evidence="2">The sequence shown here is derived from an EMBL/GenBank/DDBJ whole genome shotgun (WGS) entry which is preliminary data.</text>
</comment>
<evidence type="ECO:0008006" key="4">
    <source>
        <dbReference type="Google" id="ProtNLM"/>
    </source>
</evidence>
<name>A0AA88D6E3_FICCA</name>
<sequence length="101" mass="11687">MALQWMILTYVVAIEAALAILLTLPYPKLLKNRVVSLVSLILQPCFFIVPFTGFQLLGLPLSSSLFGFRESFGFRWIWFLIIFFYECRSLLEERASLVVHL</sequence>